<dbReference type="SUPFAM" id="SSF52540">
    <property type="entry name" value="P-loop containing nucleoside triphosphate hydrolases"/>
    <property type="match status" value="1"/>
</dbReference>
<reference evidence="8" key="1">
    <citation type="journal article" date="2020" name="mSystems">
        <title>Genome- and Community-Level Interaction Insights into Carbon Utilization and Element Cycling Functions of Hydrothermarchaeota in Hydrothermal Sediment.</title>
        <authorList>
            <person name="Zhou Z."/>
            <person name="Liu Y."/>
            <person name="Xu W."/>
            <person name="Pan J."/>
            <person name="Luo Z.H."/>
            <person name="Li M."/>
        </authorList>
    </citation>
    <scope>NUCLEOTIDE SEQUENCE [LARGE SCALE GENOMIC DNA]</scope>
    <source>
        <strain evidence="7">SpSt-629</strain>
        <strain evidence="8">SpSt-688</strain>
    </source>
</reference>
<evidence type="ECO:0000313" key="8">
    <source>
        <dbReference type="EMBL" id="HGT98810.1"/>
    </source>
</evidence>
<dbReference type="InterPro" id="IPR027417">
    <property type="entry name" value="P-loop_NTPase"/>
</dbReference>
<comment type="subcellular location">
    <subcellularLocation>
        <location evidence="1">Cell membrane</location>
    </subcellularLocation>
</comment>
<evidence type="ECO:0000259" key="6">
    <source>
        <dbReference type="PROSITE" id="PS50893"/>
    </source>
</evidence>
<organism evidence="8">
    <name type="scientific">Ignisphaera aggregans</name>
    <dbReference type="NCBI Taxonomy" id="334771"/>
    <lineage>
        <taxon>Archaea</taxon>
        <taxon>Thermoproteota</taxon>
        <taxon>Thermoprotei</taxon>
        <taxon>Desulfurococcales</taxon>
        <taxon>Desulfurococcaceae</taxon>
        <taxon>Ignisphaera</taxon>
    </lineage>
</organism>
<dbReference type="GO" id="GO:0005524">
    <property type="term" value="F:ATP binding"/>
    <property type="evidence" value="ECO:0007669"/>
    <property type="project" value="UniProtKB-KW"/>
</dbReference>
<dbReference type="Pfam" id="PF00005">
    <property type="entry name" value="ABC_tran"/>
    <property type="match status" value="1"/>
</dbReference>
<keyword evidence="2" id="KW-0813">Transport</keyword>
<dbReference type="AlphaFoldDB" id="A0A7J3MZC7"/>
<comment type="function">
    <text evidence="5">Probably part of an ABC transporter complex. Responsible for energy coupling to the transport system.</text>
</comment>
<dbReference type="PROSITE" id="PS50893">
    <property type="entry name" value="ABC_TRANSPORTER_2"/>
    <property type="match status" value="1"/>
</dbReference>
<dbReference type="Gene3D" id="3.40.50.300">
    <property type="entry name" value="P-loop containing nucleotide triphosphate hydrolases"/>
    <property type="match status" value="1"/>
</dbReference>
<dbReference type="InterPro" id="IPR003439">
    <property type="entry name" value="ABC_transporter-like_ATP-bd"/>
</dbReference>
<gene>
    <name evidence="7" type="ORF">ENT99_03490</name>
    <name evidence="8" type="ORF">ENU64_05205</name>
</gene>
<accession>A0A7J3MZC7</accession>
<dbReference type="CDD" id="cd03225">
    <property type="entry name" value="ABC_cobalt_CbiO_domain1"/>
    <property type="match status" value="1"/>
</dbReference>
<dbReference type="GO" id="GO:0016887">
    <property type="term" value="F:ATP hydrolysis activity"/>
    <property type="evidence" value="ECO:0007669"/>
    <property type="project" value="InterPro"/>
</dbReference>
<dbReference type="GO" id="GO:0042626">
    <property type="term" value="F:ATPase-coupled transmembrane transporter activity"/>
    <property type="evidence" value="ECO:0007669"/>
    <property type="project" value="TreeGrafter"/>
</dbReference>
<dbReference type="InterPro" id="IPR050095">
    <property type="entry name" value="ECF_ABC_transporter_ATP-bd"/>
</dbReference>
<dbReference type="SMART" id="SM00382">
    <property type="entry name" value="AAA"/>
    <property type="match status" value="1"/>
</dbReference>
<comment type="caution">
    <text evidence="8">The sequence shown here is derived from an EMBL/GenBank/DDBJ whole genome shotgun (WGS) entry which is preliminary data.</text>
</comment>
<evidence type="ECO:0000256" key="4">
    <source>
        <dbReference type="ARBA" id="ARBA00022840"/>
    </source>
</evidence>
<protein>
    <submittedName>
        <fullName evidence="8">ABC transporter ATP-binding protein</fullName>
    </submittedName>
</protein>
<dbReference type="PANTHER" id="PTHR43553">
    <property type="entry name" value="HEAVY METAL TRANSPORTER"/>
    <property type="match status" value="1"/>
</dbReference>
<dbReference type="GO" id="GO:0043190">
    <property type="term" value="C:ATP-binding cassette (ABC) transporter complex"/>
    <property type="evidence" value="ECO:0007669"/>
    <property type="project" value="TreeGrafter"/>
</dbReference>
<sequence>MAIRVENLWYKYPGSQDLYTLKGIDLYLYSGNIYIITGPNGAGKSTLLMVLAGLLKPVKGDVTINNVSIFRNRDMRRYIGILFQNPDAMLFNPSVYDELVYSIKQIESSEKIIADRLSYWLNYFSLNTSILSQKPYTLSYGYKKLVALISILMYSPPILLLDEPHTGLAKRFVDKLLKLVVEHKMKGGLTVIATHNLKLYRDIADSFIRLENGSIVKIRSVKTYI</sequence>
<feature type="domain" description="ABC transporter" evidence="6">
    <location>
        <begin position="3"/>
        <end position="225"/>
    </location>
</feature>
<evidence type="ECO:0000256" key="2">
    <source>
        <dbReference type="ARBA" id="ARBA00022448"/>
    </source>
</evidence>
<proteinExistence type="predicted"/>
<keyword evidence="4 8" id="KW-0067">ATP-binding</keyword>
<evidence type="ECO:0000256" key="3">
    <source>
        <dbReference type="ARBA" id="ARBA00022741"/>
    </source>
</evidence>
<evidence type="ECO:0000313" key="7">
    <source>
        <dbReference type="EMBL" id="HFQ78751.1"/>
    </source>
</evidence>
<name>A0A7J3MZC7_9CREN</name>
<evidence type="ECO:0000256" key="5">
    <source>
        <dbReference type="ARBA" id="ARBA00025157"/>
    </source>
</evidence>
<dbReference type="EMBL" id="DTAU01000063">
    <property type="protein sequence ID" value="HFQ78751.1"/>
    <property type="molecule type" value="Genomic_DNA"/>
</dbReference>
<dbReference type="EMBL" id="DTDH01000154">
    <property type="protein sequence ID" value="HGT98810.1"/>
    <property type="molecule type" value="Genomic_DNA"/>
</dbReference>
<keyword evidence="3" id="KW-0547">Nucleotide-binding</keyword>
<evidence type="ECO:0000256" key="1">
    <source>
        <dbReference type="ARBA" id="ARBA00004236"/>
    </source>
</evidence>
<dbReference type="InterPro" id="IPR015856">
    <property type="entry name" value="ABC_transpr_CbiO/EcfA_su"/>
</dbReference>
<dbReference type="InterPro" id="IPR003593">
    <property type="entry name" value="AAA+_ATPase"/>
</dbReference>